<reference evidence="2 3" key="1">
    <citation type="journal article" date="2021" name="ACS Chem. Biol.">
        <title>Genomic-Led Discovery of a Novel Glycopeptide Antibiotic by Nonomuraea coxensis DSM 45129.</title>
        <authorList>
            <person name="Yushchuk O."/>
            <person name="Vior N.M."/>
            <person name="Andreo-Vidal A."/>
            <person name="Berini F."/>
            <person name="Ruckert C."/>
            <person name="Busche T."/>
            <person name="Binda E."/>
            <person name="Kalinowski J."/>
            <person name="Truman A.W."/>
            <person name="Marinelli F."/>
        </authorList>
    </citation>
    <scope>NUCLEOTIDE SEQUENCE [LARGE SCALE GENOMIC DNA]</scope>
    <source>
        <strain evidence="2 3">DSM 45129</strain>
    </source>
</reference>
<dbReference type="Pfam" id="PF13560">
    <property type="entry name" value="HTH_31"/>
    <property type="match status" value="1"/>
</dbReference>
<dbReference type="SMART" id="SM00530">
    <property type="entry name" value="HTH_XRE"/>
    <property type="match status" value="1"/>
</dbReference>
<dbReference type="EMBL" id="CP068985">
    <property type="protein sequence ID" value="QYC38181.1"/>
    <property type="molecule type" value="Genomic_DNA"/>
</dbReference>
<evidence type="ECO:0000259" key="1">
    <source>
        <dbReference type="SMART" id="SM00530"/>
    </source>
</evidence>
<dbReference type="CDD" id="cd00093">
    <property type="entry name" value="HTH_XRE"/>
    <property type="match status" value="1"/>
</dbReference>
<proteinExistence type="predicted"/>
<dbReference type="Proteomes" id="UP000824681">
    <property type="component" value="Chromosome"/>
</dbReference>
<dbReference type="InterPro" id="IPR010982">
    <property type="entry name" value="Lambda_DNA-bd_dom_sf"/>
</dbReference>
<keyword evidence="3" id="KW-1185">Reference proteome</keyword>
<evidence type="ECO:0000313" key="3">
    <source>
        <dbReference type="Proteomes" id="UP000824681"/>
    </source>
</evidence>
<protein>
    <recommendedName>
        <fullName evidence="1">HTH cro/C1-type domain-containing protein</fullName>
    </recommendedName>
</protein>
<dbReference type="SUPFAM" id="SSF47413">
    <property type="entry name" value="lambda repressor-like DNA-binding domains"/>
    <property type="match status" value="1"/>
</dbReference>
<dbReference type="RefSeq" id="WP_026214367.1">
    <property type="nucleotide sequence ID" value="NZ_CP068985.1"/>
</dbReference>
<gene>
    <name evidence="2" type="ORF">Nocox_02745</name>
</gene>
<sequence length="274" mass="31498">MPSPQRRLDPSVPRERFALELQDLHRAAGKPTQQVLAAAMHCSHATVSAILNGHRFPSWEHTRAFVRACGGEEAEWRRRWIQADRESRSDGVVFTPEPAVPESSVLRPAWYLDNEQFYLNAAERVRATHSRILVTYVRRRPPDHYTSEAAAAYFAAVLDWARRPGARSVRRIIGISNRGMRDWVRRHYEDTKDIRNYDARVIRWELDADGINMALFDDSAAFLAFSGVASQELSGFRVDSVEFLRYFVGYFDQLWACGTALEQYVSTQDDTRAF</sequence>
<accession>A0ABX8TRS1</accession>
<feature type="domain" description="HTH cro/C1-type" evidence="1">
    <location>
        <begin position="20"/>
        <end position="76"/>
    </location>
</feature>
<name>A0ABX8TRS1_9ACTN</name>
<organism evidence="2 3">
    <name type="scientific">Nonomuraea coxensis DSM 45129</name>
    <dbReference type="NCBI Taxonomy" id="1122611"/>
    <lineage>
        <taxon>Bacteria</taxon>
        <taxon>Bacillati</taxon>
        <taxon>Actinomycetota</taxon>
        <taxon>Actinomycetes</taxon>
        <taxon>Streptosporangiales</taxon>
        <taxon>Streptosporangiaceae</taxon>
        <taxon>Nonomuraea</taxon>
    </lineage>
</organism>
<evidence type="ECO:0000313" key="2">
    <source>
        <dbReference type="EMBL" id="QYC38181.1"/>
    </source>
</evidence>
<dbReference type="InterPro" id="IPR001387">
    <property type="entry name" value="Cro/C1-type_HTH"/>
</dbReference>